<dbReference type="InterPro" id="IPR000971">
    <property type="entry name" value="Globin"/>
</dbReference>
<dbReference type="Pfam" id="PF00042">
    <property type="entry name" value="Globin"/>
    <property type="match status" value="1"/>
</dbReference>
<dbReference type="GO" id="GO:0008941">
    <property type="term" value="F:nitric oxide dioxygenase NAD(P)H activity"/>
    <property type="evidence" value="ECO:0007669"/>
    <property type="project" value="TreeGrafter"/>
</dbReference>
<feature type="domain" description="Globin" evidence="4">
    <location>
        <begin position="13"/>
        <end position="143"/>
    </location>
</feature>
<dbReference type="InterPro" id="IPR009050">
    <property type="entry name" value="Globin-like_sf"/>
</dbReference>
<dbReference type="InterPro" id="IPR012292">
    <property type="entry name" value="Globin/Proto"/>
</dbReference>
<evidence type="ECO:0000256" key="1">
    <source>
        <dbReference type="ARBA" id="ARBA00022617"/>
    </source>
</evidence>
<dbReference type="GO" id="GO:0071949">
    <property type="term" value="F:FAD binding"/>
    <property type="evidence" value="ECO:0007669"/>
    <property type="project" value="TreeGrafter"/>
</dbReference>
<evidence type="ECO:0000259" key="4">
    <source>
        <dbReference type="PROSITE" id="PS01033"/>
    </source>
</evidence>
<dbReference type="Gene3D" id="1.10.490.10">
    <property type="entry name" value="Globins"/>
    <property type="match status" value="1"/>
</dbReference>
<dbReference type="GO" id="GO:0020037">
    <property type="term" value="F:heme binding"/>
    <property type="evidence" value="ECO:0007669"/>
    <property type="project" value="InterPro"/>
</dbReference>
<protein>
    <recommendedName>
        <fullName evidence="4">Globin domain-containing protein</fullName>
    </recommendedName>
</protein>
<dbReference type="PANTHER" id="PTHR43396">
    <property type="entry name" value="FLAVOHEMOPROTEIN"/>
    <property type="match status" value="1"/>
</dbReference>
<dbReference type="PROSITE" id="PS01033">
    <property type="entry name" value="GLOBIN"/>
    <property type="match status" value="1"/>
</dbReference>
<accession>A0A3B0WPH8</accession>
<name>A0A3B0WPH8_9ZZZZ</name>
<dbReference type="EMBL" id="UOFF01000057">
    <property type="protein sequence ID" value="VAW54343.1"/>
    <property type="molecule type" value="Genomic_DNA"/>
</dbReference>
<gene>
    <name evidence="5" type="ORF">MNBD_GAMMA07-351</name>
</gene>
<dbReference type="InterPro" id="IPR036513">
    <property type="entry name" value="STAS_dom_sf"/>
</dbReference>
<keyword evidence="3" id="KW-0408">Iron</keyword>
<dbReference type="AlphaFoldDB" id="A0A3B0WPH8"/>
<dbReference type="GO" id="GO:0046872">
    <property type="term" value="F:metal ion binding"/>
    <property type="evidence" value="ECO:0007669"/>
    <property type="project" value="UniProtKB-KW"/>
</dbReference>
<evidence type="ECO:0000256" key="3">
    <source>
        <dbReference type="ARBA" id="ARBA00023004"/>
    </source>
</evidence>
<dbReference type="SUPFAM" id="SSF52091">
    <property type="entry name" value="SpoIIaa-like"/>
    <property type="match status" value="1"/>
</dbReference>
<dbReference type="GO" id="GO:0071500">
    <property type="term" value="P:cellular response to nitrosative stress"/>
    <property type="evidence" value="ECO:0007669"/>
    <property type="project" value="TreeGrafter"/>
</dbReference>
<reference evidence="5" key="1">
    <citation type="submission" date="2018-06" db="EMBL/GenBank/DDBJ databases">
        <authorList>
            <person name="Zhirakovskaya E."/>
        </authorList>
    </citation>
    <scope>NUCLEOTIDE SEQUENCE</scope>
</reference>
<evidence type="ECO:0000256" key="2">
    <source>
        <dbReference type="ARBA" id="ARBA00022723"/>
    </source>
</evidence>
<dbReference type="GO" id="GO:0046210">
    <property type="term" value="P:nitric oxide catabolic process"/>
    <property type="evidence" value="ECO:0007669"/>
    <property type="project" value="TreeGrafter"/>
</dbReference>
<dbReference type="PANTHER" id="PTHR43396:SF3">
    <property type="entry name" value="FLAVOHEMOPROTEIN"/>
    <property type="match status" value="1"/>
</dbReference>
<keyword evidence="2" id="KW-0479">Metal-binding</keyword>
<proteinExistence type="predicted"/>
<dbReference type="GO" id="GO:0019825">
    <property type="term" value="F:oxygen binding"/>
    <property type="evidence" value="ECO:0007669"/>
    <property type="project" value="InterPro"/>
</dbReference>
<dbReference type="Gene3D" id="3.30.750.24">
    <property type="entry name" value="STAS domain"/>
    <property type="match status" value="1"/>
</dbReference>
<evidence type="ECO:0000313" key="5">
    <source>
        <dbReference type="EMBL" id="VAW54343.1"/>
    </source>
</evidence>
<sequence>MATTITVLGKSVDETALLKGYELISKTLNAVVVDFYDELFSQYPDIKLLFKNINESTQADKLASALKLLIENLHDEILLNSVLSDMGERHQQYGALPEHYTIVAELLLLSFKKNIGRSWTKAINTAWLNLLVGAAQIMCAAYKEGNSIVEESAVTPVLILNSIQDISKSQSLKDEMLTLFDSASEIYINASAVERIDGSAMQLMCALFIYAQKNDYIINWVAPSEALMSSVKTLGMQNILQLG</sequence>
<keyword evidence="1" id="KW-0349">Heme</keyword>
<dbReference type="SUPFAM" id="SSF46458">
    <property type="entry name" value="Globin-like"/>
    <property type="match status" value="1"/>
</dbReference>
<organism evidence="5">
    <name type="scientific">hydrothermal vent metagenome</name>
    <dbReference type="NCBI Taxonomy" id="652676"/>
    <lineage>
        <taxon>unclassified sequences</taxon>
        <taxon>metagenomes</taxon>
        <taxon>ecological metagenomes</taxon>
    </lineage>
</organism>